<dbReference type="Pfam" id="PF04954">
    <property type="entry name" value="SIP"/>
    <property type="match status" value="1"/>
</dbReference>
<comment type="caution">
    <text evidence="3">The sequence shown here is derived from an EMBL/GenBank/DDBJ whole genome shotgun (WGS) entry which is preliminary data.</text>
</comment>
<gene>
    <name evidence="3" type="ORF">GCM10009733_010810</name>
</gene>
<name>A0ABP4QQH8_9ACTN</name>
<evidence type="ECO:0000313" key="3">
    <source>
        <dbReference type="EMBL" id="GAA1616356.1"/>
    </source>
</evidence>
<dbReference type="RefSeq" id="WP_346101830.1">
    <property type="nucleotide sequence ID" value="NZ_BAAAMU010000005.1"/>
</dbReference>
<evidence type="ECO:0000313" key="4">
    <source>
        <dbReference type="Proteomes" id="UP001500064"/>
    </source>
</evidence>
<dbReference type="Gene3D" id="3.40.50.80">
    <property type="entry name" value="Nucleotide-binding domain of ferredoxin-NADP reductase (FNR) module"/>
    <property type="match status" value="1"/>
</dbReference>
<dbReference type="InterPro" id="IPR007037">
    <property type="entry name" value="SIP_rossman_dom"/>
</dbReference>
<dbReference type="Proteomes" id="UP001500064">
    <property type="component" value="Unassembled WGS sequence"/>
</dbReference>
<proteinExistence type="predicted"/>
<evidence type="ECO:0000259" key="2">
    <source>
        <dbReference type="Pfam" id="PF04954"/>
    </source>
</evidence>
<evidence type="ECO:0000256" key="1">
    <source>
        <dbReference type="SAM" id="MobiDB-lite"/>
    </source>
</evidence>
<reference evidence="4" key="1">
    <citation type="journal article" date="2019" name="Int. J. Syst. Evol. Microbiol.">
        <title>The Global Catalogue of Microorganisms (GCM) 10K type strain sequencing project: providing services to taxonomists for standard genome sequencing and annotation.</title>
        <authorList>
            <consortium name="The Broad Institute Genomics Platform"/>
            <consortium name="The Broad Institute Genome Sequencing Center for Infectious Disease"/>
            <person name="Wu L."/>
            <person name="Ma J."/>
        </authorList>
    </citation>
    <scope>NUCLEOTIDE SEQUENCE [LARGE SCALE GENOMIC DNA]</scope>
    <source>
        <strain evidence="4">JCM 13929</strain>
    </source>
</reference>
<accession>A0ABP4QQH8</accession>
<dbReference type="EMBL" id="BAAAMU010000005">
    <property type="protein sequence ID" value="GAA1616356.1"/>
    <property type="molecule type" value="Genomic_DNA"/>
</dbReference>
<sequence length="79" mass="7960">MAADESGLPALPGILARLPADTRGHAPAEIPSAATGATTDPWARRAVTGGRNAAGTGRDPARGGRRPVVTDPEIVVPAR</sequence>
<organism evidence="3 4">
    <name type="scientific">Nonomuraea maheshkhaliensis</name>
    <dbReference type="NCBI Taxonomy" id="419590"/>
    <lineage>
        <taxon>Bacteria</taxon>
        <taxon>Bacillati</taxon>
        <taxon>Actinomycetota</taxon>
        <taxon>Actinomycetes</taxon>
        <taxon>Streptosporangiales</taxon>
        <taxon>Streptosporangiaceae</taxon>
        <taxon>Nonomuraea</taxon>
    </lineage>
</organism>
<feature type="region of interest" description="Disordered" evidence="1">
    <location>
        <begin position="23"/>
        <end position="79"/>
    </location>
</feature>
<feature type="domain" description="SIP-like Rossmann fold" evidence="2">
    <location>
        <begin position="1"/>
        <end position="36"/>
    </location>
</feature>
<protein>
    <recommendedName>
        <fullName evidence="2">SIP-like Rossmann fold domain-containing protein</fullName>
    </recommendedName>
</protein>
<keyword evidence="4" id="KW-1185">Reference proteome</keyword>
<dbReference type="InterPro" id="IPR039261">
    <property type="entry name" value="FNR_nucleotide-bd"/>
</dbReference>